<dbReference type="AlphaFoldDB" id="A0A4Z2IWC7"/>
<accession>A0A4Z2IWC7</accession>
<dbReference type="PANTHER" id="PTHR43215:SF14">
    <property type="entry name" value="RADIAL SPOKE HEAD 1 HOMOLOG"/>
    <property type="match status" value="1"/>
</dbReference>
<keyword evidence="4" id="KW-1185">Reference proteome</keyword>
<proteinExistence type="predicted"/>
<evidence type="ECO:0000313" key="4">
    <source>
        <dbReference type="Proteomes" id="UP000314294"/>
    </source>
</evidence>
<keyword evidence="1" id="KW-0677">Repeat</keyword>
<comment type="caution">
    <text evidence="3">The sequence shown here is derived from an EMBL/GenBank/DDBJ whole genome shotgun (WGS) entry which is preliminary data.</text>
</comment>
<dbReference type="PANTHER" id="PTHR43215">
    <property type="entry name" value="RADIAL SPOKE HEAD 1 HOMOLOG"/>
    <property type="match status" value="1"/>
</dbReference>
<dbReference type="InterPro" id="IPR003409">
    <property type="entry name" value="MORN"/>
</dbReference>
<feature type="region of interest" description="Disordered" evidence="2">
    <location>
        <begin position="92"/>
        <end position="111"/>
    </location>
</feature>
<reference evidence="3 4" key="1">
    <citation type="submission" date="2019-03" db="EMBL/GenBank/DDBJ databases">
        <title>First draft genome of Liparis tanakae, snailfish: a comprehensive survey of snailfish specific genes.</title>
        <authorList>
            <person name="Kim W."/>
            <person name="Song I."/>
            <person name="Jeong J.-H."/>
            <person name="Kim D."/>
            <person name="Kim S."/>
            <person name="Ryu S."/>
            <person name="Song J.Y."/>
            <person name="Lee S.K."/>
        </authorList>
    </citation>
    <scope>NUCLEOTIDE SEQUENCE [LARGE SCALE GENOMIC DNA]</scope>
    <source>
        <tissue evidence="3">Muscle</tissue>
    </source>
</reference>
<dbReference type="Proteomes" id="UP000314294">
    <property type="component" value="Unassembled WGS sequence"/>
</dbReference>
<dbReference type="OrthoDB" id="423343at2759"/>
<dbReference type="Pfam" id="PF02493">
    <property type="entry name" value="MORN"/>
    <property type="match status" value="3"/>
</dbReference>
<dbReference type="GO" id="GO:0005634">
    <property type="term" value="C:nucleus"/>
    <property type="evidence" value="ECO:0007669"/>
    <property type="project" value="TreeGrafter"/>
</dbReference>
<organism evidence="3 4">
    <name type="scientific">Liparis tanakae</name>
    <name type="common">Tanaka's snailfish</name>
    <dbReference type="NCBI Taxonomy" id="230148"/>
    <lineage>
        <taxon>Eukaryota</taxon>
        <taxon>Metazoa</taxon>
        <taxon>Chordata</taxon>
        <taxon>Craniata</taxon>
        <taxon>Vertebrata</taxon>
        <taxon>Euteleostomi</taxon>
        <taxon>Actinopterygii</taxon>
        <taxon>Neopterygii</taxon>
        <taxon>Teleostei</taxon>
        <taxon>Neoteleostei</taxon>
        <taxon>Acanthomorphata</taxon>
        <taxon>Eupercaria</taxon>
        <taxon>Perciformes</taxon>
        <taxon>Cottioidei</taxon>
        <taxon>Cottales</taxon>
        <taxon>Liparidae</taxon>
        <taxon>Liparis</taxon>
    </lineage>
</organism>
<dbReference type="Gene3D" id="2.20.110.10">
    <property type="entry name" value="Histone H3 K4-specific methyltransferase SET7/9 N-terminal domain"/>
    <property type="match status" value="1"/>
</dbReference>
<protein>
    <submittedName>
        <fullName evidence="3">Radial spoke head 1</fullName>
    </submittedName>
</protein>
<dbReference type="GO" id="GO:0035082">
    <property type="term" value="P:axoneme assembly"/>
    <property type="evidence" value="ECO:0007669"/>
    <property type="project" value="TreeGrafter"/>
</dbReference>
<evidence type="ECO:0000256" key="1">
    <source>
        <dbReference type="ARBA" id="ARBA00022737"/>
    </source>
</evidence>
<sequence>MTISIGMIARHGQGLYHYKDTGSLYKGSWVNGVMESTGEYIHSNHSYRGNFVDSKPRGAGKYVFSNGCEQHGEYSQAGQWIPKCVTGGMMWTPGPDASGGEKEAAENGAES</sequence>
<dbReference type="EMBL" id="SRLO01000045">
    <property type="protein sequence ID" value="TNN81572.1"/>
    <property type="molecule type" value="Genomic_DNA"/>
</dbReference>
<name>A0A4Z2IWC7_9TELE</name>
<dbReference type="SUPFAM" id="SSF82185">
    <property type="entry name" value="Histone H3 K4-specific methyltransferase SET7/9 N-terminal domain"/>
    <property type="match status" value="1"/>
</dbReference>
<gene>
    <name evidence="3" type="primary">rsph1_1</name>
    <name evidence="3" type="ORF">EYF80_008017</name>
</gene>
<evidence type="ECO:0000313" key="3">
    <source>
        <dbReference type="EMBL" id="TNN81572.1"/>
    </source>
</evidence>
<evidence type="ECO:0000256" key="2">
    <source>
        <dbReference type="SAM" id="MobiDB-lite"/>
    </source>
</evidence>
<dbReference type="GO" id="GO:0031514">
    <property type="term" value="C:motile cilium"/>
    <property type="evidence" value="ECO:0007669"/>
    <property type="project" value="TreeGrafter"/>
</dbReference>
<dbReference type="GO" id="GO:0007286">
    <property type="term" value="P:spermatid development"/>
    <property type="evidence" value="ECO:0007669"/>
    <property type="project" value="TreeGrafter"/>
</dbReference>